<evidence type="ECO:0000313" key="3">
    <source>
        <dbReference type="EMBL" id="OGG45107.1"/>
    </source>
</evidence>
<evidence type="ECO:0000256" key="2">
    <source>
        <dbReference type="SAM" id="SignalP"/>
    </source>
</evidence>
<name>A0A1F6C843_HANXR</name>
<evidence type="ECO:0008006" key="5">
    <source>
        <dbReference type="Google" id="ProtNLM"/>
    </source>
</evidence>
<dbReference type="AlphaFoldDB" id="A0A1F6C843"/>
<protein>
    <recommendedName>
        <fullName evidence="5">Photosynthesis system II assembly factor Ycf48/Hcf136-like domain-containing protein</fullName>
    </recommendedName>
</protein>
<organism evidence="3 4">
    <name type="scientific">Handelsmanbacteria sp. (strain RIFCSPLOWO2_12_FULL_64_10)</name>
    <dbReference type="NCBI Taxonomy" id="1817868"/>
    <lineage>
        <taxon>Bacteria</taxon>
        <taxon>Candidatus Handelsmaniibacteriota</taxon>
    </lineage>
</organism>
<dbReference type="EMBL" id="MFKF01000386">
    <property type="protein sequence ID" value="OGG45107.1"/>
    <property type="molecule type" value="Genomic_DNA"/>
</dbReference>
<feature type="signal peptide" evidence="2">
    <location>
        <begin position="1"/>
        <end position="24"/>
    </location>
</feature>
<feature type="compositionally biased region" description="Polar residues" evidence="1">
    <location>
        <begin position="191"/>
        <end position="210"/>
    </location>
</feature>
<dbReference type="InterPro" id="IPR011110">
    <property type="entry name" value="Reg_prop"/>
</dbReference>
<feature type="chain" id="PRO_5009523329" description="Photosynthesis system II assembly factor Ycf48/Hcf136-like domain-containing protein" evidence="2">
    <location>
        <begin position="25"/>
        <end position="210"/>
    </location>
</feature>
<dbReference type="InterPro" id="IPR015943">
    <property type="entry name" value="WD40/YVTN_repeat-like_dom_sf"/>
</dbReference>
<dbReference type="Proteomes" id="UP000178606">
    <property type="component" value="Unassembled WGS sequence"/>
</dbReference>
<accession>A0A1F6C843</accession>
<dbReference type="Gene3D" id="2.130.10.10">
    <property type="entry name" value="YVTN repeat-like/Quinoprotein amine dehydrogenase"/>
    <property type="match status" value="2"/>
</dbReference>
<gene>
    <name evidence="3" type="ORF">A3F84_11820</name>
</gene>
<evidence type="ECO:0000313" key="4">
    <source>
        <dbReference type="Proteomes" id="UP000178606"/>
    </source>
</evidence>
<keyword evidence="2" id="KW-0732">Signal</keyword>
<proteinExistence type="predicted"/>
<dbReference type="SUPFAM" id="SSF63829">
    <property type="entry name" value="Calcium-dependent phosphotriesterase"/>
    <property type="match status" value="1"/>
</dbReference>
<reference evidence="3 4" key="1">
    <citation type="journal article" date="2016" name="Nat. Commun.">
        <title>Thousands of microbial genomes shed light on interconnected biogeochemical processes in an aquifer system.</title>
        <authorList>
            <person name="Anantharaman K."/>
            <person name="Brown C.T."/>
            <person name="Hug L.A."/>
            <person name="Sharon I."/>
            <person name="Castelle C.J."/>
            <person name="Probst A.J."/>
            <person name="Thomas B.C."/>
            <person name="Singh A."/>
            <person name="Wilkins M.J."/>
            <person name="Karaoz U."/>
            <person name="Brodie E.L."/>
            <person name="Williams K.H."/>
            <person name="Hubbard S.S."/>
            <person name="Banfield J.F."/>
        </authorList>
    </citation>
    <scope>NUCLEOTIDE SEQUENCE [LARGE SCALE GENOMIC DNA]</scope>
    <source>
        <strain evidence="4">RIFCSPLOWO2_12_FULL_64_10</strain>
    </source>
</reference>
<dbReference type="Pfam" id="PF07494">
    <property type="entry name" value="Reg_prop"/>
    <property type="match status" value="2"/>
</dbReference>
<sequence>MKTFDRILYQSLALFLLTVSPAWTVDTLRVTTPDPVLEKWRWMIFDRSSGLAGGVRDIFEDRDGNVWFATDNGAQCYDGMRWTTYITKDGLAHNQVRTIIQTRDGVIWFGTYGGGVSRFDGKTWKTYTTADGLASNFVWWRGLHQARDGSIWAGCNSEDPADTTGTRGASAGSMERHGRRWRHLGDPLDRTSWTSTKPPTARSGSRPTRP</sequence>
<comment type="caution">
    <text evidence="3">The sequence shown here is derived from an EMBL/GenBank/DDBJ whole genome shotgun (WGS) entry which is preliminary data.</text>
</comment>
<evidence type="ECO:0000256" key="1">
    <source>
        <dbReference type="SAM" id="MobiDB-lite"/>
    </source>
</evidence>
<feature type="region of interest" description="Disordered" evidence="1">
    <location>
        <begin position="156"/>
        <end position="210"/>
    </location>
</feature>